<dbReference type="Proteomes" id="UP000887565">
    <property type="component" value="Unplaced"/>
</dbReference>
<feature type="transmembrane region" description="Helical" evidence="1">
    <location>
        <begin position="45"/>
        <end position="63"/>
    </location>
</feature>
<evidence type="ECO:0000313" key="2">
    <source>
        <dbReference type="Proteomes" id="UP000887565"/>
    </source>
</evidence>
<proteinExistence type="predicted"/>
<name>A0A915J7A8_ROMCU</name>
<protein>
    <submittedName>
        <fullName evidence="3">Transmembrane protein</fullName>
    </submittedName>
</protein>
<evidence type="ECO:0000313" key="3">
    <source>
        <dbReference type="WBParaSite" id="nRc.2.0.1.t21628-RA"/>
    </source>
</evidence>
<sequence>MRRNEVIKGRSPTLISISREKGMLGEKGWSGKRDGRGKKMVGETAHNLLFTLFLSSILTIQFVNW</sequence>
<keyword evidence="1" id="KW-0812">Transmembrane</keyword>
<keyword evidence="1" id="KW-1133">Transmembrane helix</keyword>
<accession>A0A915J7A8</accession>
<dbReference type="AlphaFoldDB" id="A0A915J7A8"/>
<evidence type="ECO:0000256" key="1">
    <source>
        <dbReference type="SAM" id="Phobius"/>
    </source>
</evidence>
<dbReference type="WBParaSite" id="nRc.2.0.1.t21628-RA">
    <property type="protein sequence ID" value="nRc.2.0.1.t21628-RA"/>
    <property type="gene ID" value="nRc.2.0.1.g21628"/>
</dbReference>
<keyword evidence="2" id="KW-1185">Reference proteome</keyword>
<keyword evidence="1" id="KW-0472">Membrane</keyword>
<organism evidence="2 3">
    <name type="scientific">Romanomermis culicivorax</name>
    <name type="common">Nematode worm</name>
    <dbReference type="NCBI Taxonomy" id="13658"/>
    <lineage>
        <taxon>Eukaryota</taxon>
        <taxon>Metazoa</taxon>
        <taxon>Ecdysozoa</taxon>
        <taxon>Nematoda</taxon>
        <taxon>Enoplea</taxon>
        <taxon>Dorylaimia</taxon>
        <taxon>Mermithida</taxon>
        <taxon>Mermithoidea</taxon>
        <taxon>Mermithidae</taxon>
        <taxon>Romanomermis</taxon>
    </lineage>
</organism>
<reference evidence="3" key="1">
    <citation type="submission" date="2022-11" db="UniProtKB">
        <authorList>
            <consortium name="WormBaseParasite"/>
        </authorList>
    </citation>
    <scope>IDENTIFICATION</scope>
</reference>